<gene>
    <name evidence="8" type="ORF">PVAP13_7KG047873</name>
</gene>
<dbReference type="Pfam" id="PF02362">
    <property type="entry name" value="B3"/>
    <property type="match status" value="2"/>
</dbReference>
<keyword evidence="2" id="KW-0805">Transcription regulation</keyword>
<keyword evidence="4" id="KW-0804">Transcription</keyword>
<dbReference type="InterPro" id="IPR003340">
    <property type="entry name" value="B3_DNA-bd"/>
</dbReference>
<evidence type="ECO:0000313" key="8">
    <source>
        <dbReference type="EMBL" id="KAG2571276.1"/>
    </source>
</evidence>
<keyword evidence="5" id="KW-0539">Nucleus</keyword>
<evidence type="ECO:0000256" key="4">
    <source>
        <dbReference type="ARBA" id="ARBA00023163"/>
    </source>
</evidence>
<dbReference type="GO" id="GO:0003677">
    <property type="term" value="F:DNA binding"/>
    <property type="evidence" value="ECO:0007669"/>
    <property type="project" value="UniProtKB-KW"/>
</dbReference>
<organism evidence="8 9">
    <name type="scientific">Panicum virgatum</name>
    <name type="common">Blackwell switchgrass</name>
    <dbReference type="NCBI Taxonomy" id="38727"/>
    <lineage>
        <taxon>Eukaryota</taxon>
        <taxon>Viridiplantae</taxon>
        <taxon>Streptophyta</taxon>
        <taxon>Embryophyta</taxon>
        <taxon>Tracheophyta</taxon>
        <taxon>Spermatophyta</taxon>
        <taxon>Magnoliopsida</taxon>
        <taxon>Liliopsida</taxon>
        <taxon>Poales</taxon>
        <taxon>Poaceae</taxon>
        <taxon>PACMAD clade</taxon>
        <taxon>Panicoideae</taxon>
        <taxon>Panicodae</taxon>
        <taxon>Paniceae</taxon>
        <taxon>Panicinae</taxon>
        <taxon>Panicum</taxon>
        <taxon>Panicum sect. Hiantes</taxon>
    </lineage>
</organism>
<name>A0A8T0QKC8_PANVG</name>
<feature type="domain" description="TF-B3" evidence="7">
    <location>
        <begin position="129"/>
        <end position="227"/>
    </location>
</feature>
<reference evidence="8" key="1">
    <citation type="submission" date="2020-05" db="EMBL/GenBank/DDBJ databases">
        <title>WGS assembly of Panicum virgatum.</title>
        <authorList>
            <person name="Lovell J.T."/>
            <person name="Jenkins J."/>
            <person name="Shu S."/>
            <person name="Juenger T.E."/>
            <person name="Schmutz J."/>
        </authorList>
    </citation>
    <scope>NUCLEOTIDE SEQUENCE</scope>
    <source>
        <strain evidence="8">AP13</strain>
    </source>
</reference>
<comment type="caution">
    <text evidence="8">The sequence shown here is derived from an EMBL/GenBank/DDBJ whole genome shotgun (WGS) entry which is preliminary data.</text>
</comment>
<dbReference type="PROSITE" id="PS50863">
    <property type="entry name" value="B3"/>
    <property type="match status" value="2"/>
</dbReference>
<evidence type="ECO:0000259" key="7">
    <source>
        <dbReference type="PROSITE" id="PS50863"/>
    </source>
</evidence>
<evidence type="ECO:0000313" key="9">
    <source>
        <dbReference type="Proteomes" id="UP000823388"/>
    </source>
</evidence>
<keyword evidence="9" id="KW-1185">Reference proteome</keyword>
<protein>
    <recommendedName>
        <fullName evidence="7">TF-B3 domain-containing protein</fullName>
    </recommendedName>
</protein>
<dbReference type="CDD" id="cd10017">
    <property type="entry name" value="B3_DNA"/>
    <property type="match status" value="2"/>
</dbReference>
<comment type="subcellular location">
    <subcellularLocation>
        <location evidence="1">Nucleus</location>
    </subcellularLocation>
</comment>
<dbReference type="AlphaFoldDB" id="A0A8T0QKC8"/>
<dbReference type="GO" id="GO:0005634">
    <property type="term" value="C:nucleus"/>
    <property type="evidence" value="ECO:0007669"/>
    <property type="project" value="UniProtKB-SubCell"/>
</dbReference>
<dbReference type="InterPro" id="IPR015300">
    <property type="entry name" value="DNA-bd_pseudobarrel_sf"/>
</dbReference>
<dbReference type="SMART" id="SM01019">
    <property type="entry name" value="B3"/>
    <property type="match status" value="2"/>
</dbReference>
<dbReference type="PANTHER" id="PTHR31920">
    <property type="entry name" value="B3 DOMAIN-CONTAINING"/>
    <property type="match status" value="1"/>
</dbReference>
<proteinExistence type="predicted"/>
<dbReference type="EMBL" id="CM029049">
    <property type="protein sequence ID" value="KAG2571276.1"/>
    <property type="molecule type" value="Genomic_DNA"/>
</dbReference>
<evidence type="ECO:0000256" key="6">
    <source>
        <dbReference type="SAM" id="MobiDB-lite"/>
    </source>
</evidence>
<evidence type="ECO:0000256" key="2">
    <source>
        <dbReference type="ARBA" id="ARBA00023015"/>
    </source>
</evidence>
<dbReference type="Proteomes" id="UP000823388">
    <property type="component" value="Chromosome 7K"/>
</dbReference>
<evidence type="ECO:0000256" key="5">
    <source>
        <dbReference type="ARBA" id="ARBA00023242"/>
    </source>
</evidence>
<dbReference type="InterPro" id="IPR050655">
    <property type="entry name" value="Plant_B3_domain"/>
</dbReference>
<accession>A0A8T0QKC8</accession>
<sequence length="284" mass="30566">MGSSSGNRGAIAISRHLKVLLPSSTSHKLRISDELARHWDGGAGGTALVVSPLGKVWRVQVARDAGGAFLGRGWPEFAAAHGFGAGCFLVFRHEPGGGVLTVKAFDTTCCFREFSRPITAANHGGGSHRPQFINVLLPPSMEKMGIPPKFVKNYISEVEMGSSVTVLLSPLSKFCHVTVGKDQSSGNLFFSGGWSRFLASNGVTEYDVLLLRYEGNMVFTVKVFGPDGCQKGYKDQGTSSKEQEQSDKTTFADTNTEEEDRDHLPVGNAMAGRISQAAKRIPRS</sequence>
<dbReference type="Gene3D" id="2.40.330.10">
    <property type="entry name" value="DNA-binding pseudobarrel domain"/>
    <property type="match status" value="2"/>
</dbReference>
<dbReference type="SUPFAM" id="SSF101936">
    <property type="entry name" value="DNA-binding pseudobarrel domain"/>
    <property type="match status" value="2"/>
</dbReference>
<keyword evidence="3" id="KW-0238">DNA-binding</keyword>
<feature type="domain" description="TF-B3" evidence="7">
    <location>
        <begin position="14"/>
        <end position="108"/>
    </location>
</feature>
<dbReference type="PANTHER" id="PTHR31920:SF122">
    <property type="entry name" value="B3 DOMAIN-CONTAINING PROTEIN REM23"/>
    <property type="match status" value="1"/>
</dbReference>
<feature type="region of interest" description="Disordered" evidence="6">
    <location>
        <begin position="232"/>
        <end position="284"/>
    </location>
</feature>
<evidence type="ECO:0000256" key="3">
    <source>
        <dbReference type="ARBA" id="ARBA00023125"/>
    </source>
</evidence>
<evidence type="ECO:0000256" key="1">
    <source>
        <dbReference type="ARBA" id="ARBA00004123"/>
    </source>
</evidence>